<sequence>MKIIQAIALLSLGVLILSGCKVGTNYTRPEVQLPEHFQFTDANTNFDNTLKWWDLFNDPELDSLIQKALQNNKDLLATAQRVEAVRHQMAIQKADLYPQFSYSGTAGRGNFAGSKLPNAVNSFSLLGQASWELDFWGKLRRMNEAAQAQYLASEQGLNSLRLSLVTTVATTYFQVQEFNAKLQIAESTYAIRDSSYQILLYRFDAGIIPAIDLNHSRIQKAIAEAAIPLYKRMATQTENFLAFLVGEYPSPQDYTNKLNVYAQVPEIPAGIPSSLLDRRPDIMQAEQELVAQNAMVGVAKALRLPSISLTGLLGVASSDLSKLTSGDPAWNINGGLLGPLFNWQKNANRVKAEEALAQAAIYQYESTVLNAFREVEDALVAIQTLKQEEQAIQEHVDAAVEASKLSEERYDKGIASYIEFLESQRQAFDAQMSLTSNKQDLLEAFINLYQALGGGWE</sequence>
<keyword evidence="2" id="KW-1134">Transmembrane beta strand</keyword>
<dbReference type="RefSeq" id="WP_133463544.1">
    <property type="nucleotide sequence ID" value="NZ_SNWI01000001.1"/>
</dbReference>
<gene>
    <name evidence="3" type="ORF">DET52_101863</name>
</gene>
<dbReference type="InterPro" id="IPR010131">
    <property type="entry name" value="MdtP/NodT-like"/>
</dbReference>
<dbReference type="SUPFAM" id="SSF56954">
    <property type="entry name" value="Outer membrane efflux proteins (OEP)"/>
    <property type="match status" value="1"/>
</dbReference>
<evidence type="ECO:0000313" key="4">
    <source>
        <dbReference type="Proteomes" id="UP000294848"/>
    </source>
</evidence>
<name>A0A4R6HAG2_9BACT</name>
<dbReference type="PROSITE" id="PS51257">
    <property type="entry name" value="PROKAR_LIPOPROTEIN"/>
    <property type="match status" value="1"/>
</dbReference>
<dbReference type="GO" id="GO:0015562">
    <property type="term" value="F:efflux transmembrane transporter activity"/>
    <property type="evidence" value="ECO:0007669"/>
    <property type="project" value="InterPro"/>
</dbReference>
<dbReference type="EMBL" id="SNWI01000001">
    <property type="protein sequence ID" value="TDO05503.1"/>
    <property type="molecule type" value="Genomic_DNA"/>
</dbReference>
<keyword evidence="2" id="KW-0449">Lipoprotein</keyword>
<dbReference type="Gene3D" id="2.20.200.10">
    <property type="entry name" value="Outer membrane efflux proteins (OEP)"/>
    <property type="match status" value="1"/>
</dbReference>
<dbReference type="PANTHER" id="PTHR30203">
    <property type="entry name" value="OUTER MEMBRANE CATION EFFLUX PROTEIN"/>
    <property type="match status" value="1"/>
</dbReference>
<reference evidence="3 4" key="1">
    <citation type="submission" date="2019-03" db="EMBL/GenBank/DDBJ databases">
        <title>Freshwater and sediment microbial communities from various areas in North America, analyzing microbe dynamics in response to fracking.</title>
        <authorList>
            <person name="Lamendella R."/>
        </authorList>
    </citation>
    <scope>NUCLEOTIDE SEQUENCE [LARGE SCALE GENOMIC DNA]</scope>
    <source>
        <strain evidence="3 4">114D</strain>
    </source>
</reference>
<evidence type="ECO:0000256" key="2">
    <source>
        <dbReference type="RuleBase" id="RU362097"/>
    </source>
</evidence>
<dbReference type="NCBIfam" id="TIGR01845">
    <property type="entry name" value="outer_NodT"/>
    <property type="match status" value="1"/>
</dbReference>
<proteinExistence type="inferred from homology"/>
<dbReference type="InterPro" id="IPR003423">
    <property type="entry name" value="OMP_efflux"/>
</dbReference>
<evidence type="ECO:0000313" key="3">
    <source>
        <dbReference type="EMBL" id="TDO05503.1"/>
    </source>
</evidence>
<protein>
    <submittedName>
        <fullName evidence="3">Multidrug efflux system outer membrane protein</fullName>
    </submittedName>
</protein>
<comment type="caution">
    <text evidence="3">The sequence shown here is derived from an EMBL/GenBank/DDBJ whole genome shotgun (WGS) entry which is preliminary data.</text>
</comment>
<organism evidence="3 4">
    <name type="scientific">Sunxiuqinia elliptica</name>
    <dbReference type="NCBI Taxonomy" id="655355"/>
    <lineage>
        <taxon>Bacteria</taxon>
        <taxon>Pseudomonadati</taxon>
        <taxon>Bacteroidota</taxon>
        <taxon>Bacteroidia</taxon>
        <taxon>Marinilabiliales</taxon>
        <taxon>Prolixibacteraceae</taxon>
        <taxon>Sunxiuqinia</taxon>
    </lineage>
</organism>
<keyword evidence="2" id="KW-0812">Transmembrane</keyword>
<evidence type="ECO:0000256" key="1">
    <source>
        <dbReference type="ARBA" id="ARBA00007613"/>
    </source>
</evidence>
<dbReference type="PANTHER" id="PTHR30203:SF33">
    <property type="entry name" value="BLR4455 PROTEIN"/>
    <property type="match status" value="1"/>
</dbReference>
<comment type="subcellular location">
    <subcellularLocation>
        <location evidence="2">Cell membrane</location>
        <topology evidence="2">Lipid-anchor</topology>
    </subcellularLocation>
</comment>
<dbReference type="AlphaFoldDB" id="A0A4R6HAG2"/>
<accession>A0A4R6HAG2</accession>
<keyword evidence="2" id="KW-0472">Membrane</keyword>
<dbReference type="OrthoDB" id="9770517at2"/>
<dbReference type="Pfam" id="PF02321">
    <property type="entry name" value="OEP"/>
    <property type="match status" value="2"/>
</dbReference>
<keyword evidence="2" id="KW-0564">Palmitate</keyword>
<dbReference type="GO" id="GO:0005886">
    <property type="term" value="C:plasma membrane"/>
    <property type="evidence" value="ECO:0007669"/>
    <property type="project" value="UniProtKB-SubCell"/>
</dbReference>
<comment type="similarity">
    <text evidence="1 2">Belongs to the outer membrane factor (OMF) (TC 1.B.17) family.</text>
</comment>
<dbReference type="Proteomes" id="UP000294848">
    <property type="component" value="Unassembled WGS sequence"/>
</dbReference>
<dbReference type="Gene3D" id="1.20.1600.10">
    <property type="entry name" value="Outer membrane efflux proteins (OEP)"/>
    <property type="match status" value="1"/>
</dbReference>